<dbReference type="EMBL" id="DS999411">
    <property type="protein sequence ID" value="EED36301.1"/>
    <property type="molecule type" value="Genomic_DNA"/>
</dbReference>
<dbReference type="Proteomes" id="UP000004699">
    <property type="component" value="Unassembled WGS sequence"/>
</dbReference>
<dbReference type="AlphaFoldDB" id="B8KVI9"/>
<name>B8KVI9_9GAMM</name>
<keyword evidence="2" id="KW-1185">Reference proteome</keyword>
<organism evidence="1 2">
    <name type="scientific">Luminiphilus syltensis NOR5-1B</name>
    <dbReference type="NCBI Taxonomy" id="565045"/>
    <lineage>
        <taxon>Bacteria</taxon>
        <taxon>Pseudomonadati</taxon>
        <taxon>Pseudomonadota</taxon>
        <taxon>Gammaproteobacteria</taxon>
        <taxon>Cellvibrionales</taxon>
        <taxon>Halieaceae</taxon>
        <taxon>Luminiphilus</taxon>
    </lineage>
</organism>
<evidence type="ECO:0000313" key="2">
    <source>
        <dbReference type="Proteomes" id="UP000004699"/>
    </source>
</evidence>
<proteinExistence type="predicted"/>
<evidence type="ECO:0000313" key="1">
    <source>
        <dbReference type="EMBL" id="EED36301.1"/>
    </source>
</evidence>
<protein>
    <submittedName>
        <fullName evidence="1">Uncharacterized protein</fullName>
    </submittedName>
</protein>
<sequence>MALLFAIYFDLNVVSICRHGPKVGSGGVFATFIPVAII</sequence>
<gene>
    <name evidence="1" type="ORF">NOR51B_2251</name>
</gene>
<dbReference type="HOGENOM" id="CLU_3329706_0_0_6"/>
<dbReference type="STRING" id="565045.NOR51B_2251"/>
<accession>B8KVI9</accession>
<reference evidence="2" key="1">
    <citation type="journal article" date="2013" name="BMC Microbiol.">
        <title>Taxonomy and evolution of bacteriochlorophyll a-containing members of the OM60/NOR5 clade of marine gammaproteobacteria: description of Luminiphilus syltensis gen. nov., sp. nov., reclassification of Haliea rubra as Pseudohaliea rubra gen. nov., comb. nov., and emendation of Chromatocurvus halotolerans.</title>
        <authorList>
            <person name="Spring S."/>
            <person name="Riedel T."/>
            <person name="Sproer C."/>
            <person name="Yan S."/>
            <person name="Harder J."/>
            <person name="Fuchs B.M."/>
        </authorList>
    </citation>
    <scope>NUCLEOTIDE SEQUENCE [LARGE SCALE GENOMIC DNA]</scope>
    <source>
        <strain evidence="2">NOR51-B</strain>
    </source>
</reference>